<reference evidence="2" key="1">
    <citation type="submission" date="2021-02" db="EMBL/GenBank/DDBJ databases">
        <title>Genome sequence Cadophora malorum strain M34.</title>
        <authorList>
            <person name="Stefanovic E."/>
            <person name="Vu D."/>
            <person name="Scully C."/>
            <person name="Dijksterhuis J."/>
            <person name="Roader J."/>
            <person name="Houbraken J."/>
        </authorList>
    </citation>
    <scope>NUCLEOTIDE SEQUENCE</scope>
    <source>
        <strain evidence="2">M34</strain>
    </source>
</reference>
<feature type="region of interest" description="Disordered" evidence="1">
    <location>
        <begin position="153"/>
        <end position="172"/>
    </location>
</feature>
<feature type="compositionally biased region" description="Basic and acidic residues" evidence="1">
    <location>
        <begin position="153"/>
        <end position="164"/>
    </location>
</feature>
<evidence type="ECO:0000313" key="2">
    <source>
        <dbReference type="EMBL" id="KAG4422000.1"/>
    </source>
</evidence>
<keyword evidence="3" id="KW-1185">Reference proteome</keyword>
<evidence type="ECO:0000256" key="1">
    <source>
        <dbReference type="SAM" id="MobiDB-lite"/>
    </source>
</evidence>
<accession>A0A8H8BR96</accession>
<dbReference type="EMBL" id="JAFJYH010000056">
    <property type="protein sequence ID" value="KAG4422000.1"/>
    <property type="molecule type" value="Genomic_DNA"/>
</dbReference>
<sequence length="192" mass="21628">MAPTKRDQIEKWYHAGAIRFQSTPGEIHEIFFAFSDSARLNLSIDRAGASLTSSGCTTASLCEGITWDEHLWVLWAQHVKKETGEWVRGLTIGAGNKHRRDALKGVYDDPNFADPWSTGQGRAGIVGRRFVAVAMDNGFPLHGNGFGNCPESWKHPESAQREVKEEEEDEAEIKQEIMEEVEEEKKIKIEEE</sequence>
<dbReference type="OrthoDB" id="3523703at2759"/>
<gene>
    <name evidence="2" type="ORF">IFR04_004859</name>
</gene>
<organism evidence="2 3">
    <name type="scientific">Cadophora malorum</name>
    <dbReference type="NCBI Taxonomy" id="108018"/>
    <lineage>
        <taxon>Eukaryota</taxon>
        <taxon>Fungi</taxon>
        <taxon>Dikarya</taxon>
        <taxon>Ascomycota</taxon>
        <taxon>Pezizomycotina</taxon>
        <taxon>Leotiomycetes</taxon>
        <taxon>Helotiales</taxon>
        <taxon>Ploettnerulaceae</taxon>
        <taxon>Cadophora</taxon>
    </lineage>
</organism>
<dbReference type="Proteomes" id="UP000664132">
    <property type="component" value="Unassembled WGS sequence"/>
</dbReference>
<name>A0A8H8BR96_9HELO</name>
<dbReference type="AlphaFoldDB" id="A0A8H8BR96"/>
<protein>
    <submittedName>
        <fullName evidence="2">Uncharacterized protein</fullName>
    </submittedName>
</protein>
<comment type="caution">
    <text evidence="2">The sequence shown here is derived from an EMBL/GenBank/DDBJ whole genome shotgun (WGS) entry which is preliminary data.</text>
</comment>
<evidence type="ECO:0000313" key="3">
    <source>
        <dbReference type="Proteomes" id="UP000664132"/>
    </source>
</evidence>
<proteinExistence type="predicted"/>